<dbReference type="KEGG" id="ppp:112274204"/>
<dbReference type="Gramene" id="Pp3c21_14940V3.2">
    <property type="protein sequence ID" value="Pp3c21_14940V3.2"/>
    <property type="gene ID" value="Pp3c21_14940"/>
</dbReference>
<dbReference type="InterPro" id="IPR011009">
    <property type="entry name" value="Kinase-like_dom_sf"/>
</dbReference>
<dbReference type="PANTHER" id="PTHR43173">
    <property type="entry name" value="ABC1 FAMILY PROTEIN"/>
    <property type="match status" value="1"/>
</dbReference>
<dbReference type="SUPFAM" id="SSF56112">
    <property type="entry name" value="Protein kinase-like (PK-like)"/>
    <property type="match status" value="1"/>
</dbReference>
<dbReference type="Pfam" id="PF03109">
    <property type="entry name" value="ABC1"/>
    <property type="match status" value="1"/>
</dbReference>
<dbReference type="EnsemblPlants" id="Pp3c21_14940V3.2">
    <property type="protein sequence ID" value="Pp3c21_14940V3.2"/>
    <property type="gene ID" value="Pp3c21_14940"/>
</dbReference>
<dbReference type="InterPro" id="IPR051130">
    <property type="entry name" value="Mito_struct-func_regulator"/>
</dbReference>
<protein>
    <recommendedName>
        <fullName evidence="1">ABC1 atypical kinase-like domain-containing protein</fullName>
    </recommendedName>
</protein>
<reference evidence="2 4" key="2">
    <citation type="journal article" date="2018" name="Plant J.">
        <title>The Physcomitrella patens chromosome-scale assembly reveals moss genome structure and evolution.</title>
        <authorList>
            <person name="Lang D."/>
            <person name="Ullrich K.K."/>
            <person name="Murat F."/>
            <person name="Fuchs J."/>
            <person name="Jenkins J."/>
            <person name="Haas F.B."/>
            <person name="Piednoel M."/>
            <person name="Gundlach H."/>
            <person name="Van Bel M."/>
            <person name="Meyberg R."/>
            <person name="Vives C."/>
            <person name="Morata J."/>
            <person name="Symeonidi A."/>
            <person name="Hiss M."/>
            <person name="Muchero W."/>
            <person name="Kamisugi Y."/>
            <person name="Saleh O."/>
            <person name="Blanc G."/>
            <person name="Decker E.L."/>
            <person name="van Gessel N."/>
            <person name="Grimwood J."/>
            <person name="Hayes R.D."/>
            <person name="Graham S.W."/>
            <person name="Gunter L.E."/>
            <person name="McDaniel S.F."/>
            <person name="Hoernstein S.N.W."/>
            <person name="Larsson A."/>
            <person name="Li F.W."/>
            <person name="Perroud P.F."/>
            <person name="Phillips J."/>
            <person name="Ranjan P."/>
            <person name="Rokshar D.S."/>
            <person name="Rothfels C.J."/>
            <person name="Schneider L."/>
            <person name="Shu S."/>
            <person name="Stevenson D.W."/>
            <person name="Thummler F."/>
            <person name="Tillich M."/>
            <person name="Villarreal Aguilar J.C."/>
            <person name="Widiez T."/>
            <person name="Wong G.K."/>
            <person name="Wymore A."/>
            <person name="Zhang Y."/>
            <person name="Zimmer A.D."/>
            <person name="Quatrano R.S."/>
            <person name="Mayer K.F.X."/>
            <person name="Goodstein D."/>
            <person name="Casacuberta J.M."/>
            <person name="Vandepoele K."/>
            <person name="Reski R."/>
            <person name="Cuming A.C."/>
            <person name="Tuskan G.A."/>
            <person name="Maumus F."/>
            <person name="Salse J."/>
            <person name="Schmutz J."/>
            <person name="Rensing S.A."/>
        </authorList>
    </citation>
    <scope>NUCLEOTIDE SEQUENCE [LARGE SCALE GENOMIC DNA]</scope>
    <source>
        <strain evidence="3 4">cv. Gransden 2004</strain>
    </source>
</reference>
<dbReference type="Gramene" id="Pp3c21_14940V3.1">
    <property type="protein sequence ID" value="Pp3c21_14940V3.1"/>
    <property type="gene ID" value="Pp3c21_14940"/>
</dbReference>
<dbReference type="OrthoDB" id="427480at2759"/>
<dbReference type="RefSeq" id="XP_024359235.1">
    <property type="nucleotide sequence ID" value="XM_024503467.2"/>
</dbReference>
<evidence type="ECO:0000313" key="4">
    <source>
        <dbReference type="Proteomes" id="UP000006727"/>
    </source>
</evidence>
<keyword evidence="4" id="KW-1185">Reference proteome</keyword>
<gene>
    <name evidence="3" type="primary">LOC112274204</name>
    <name evidence="2" type="ORF">PHYPA_026199</name>
</gene>
<organism evidence="2">
    <name type="scientific">Physcomitrium patens</name>
    <name type="common">Spreading-leaved earth moss</name>
    <name type="synonym">Physcomitrella patens</name>
    <dbReference type="NCBI Taxonomy" id="3218"/>
    <lineage>
        <taxon>Eukaryota</taxon>
        <taxon>Viridiplantae</taxon>
        <taxon>Streptophyta</taxon>
        <taxon>Embryophyta</taxon>
        <taxon>Bryophyta</taxon>
        <taxon>Bryophytina</taxon>
        <taxon>Bryopsida</taxon>
        <taxon>Funariidae</taxon>
        <taxon>Funariales</taxon>
        <taxon>Funariaceae</taxon>
        <taxon>Physcomitrium</taxon>
    </lineage>
</organism>
<sequence>MEDREGMLRLRRHNRRLLPQHGREAVKDDVGRENVELARRTCCEQLTFLDGRRKYVCASFGGLGHEASLLRTGKNREYGSLRAGKREGVTVLRQLLEVFTKNDRTNGREGRRDGDCGGVSLVVGCLTTIVKIAALLLSRSLCEGAWPALQALSICTLPFGALKQLTLPMPARRVMESIARPVLGITVSQPIVRLCLPNVYRTLKFWKRLLPIYFRYIKTKRQVRNMTSAERDKVWAVRHEWGGEKVHSLVLDMSGFYVKSAQILATKADFVPEPWTRRLSNHLDNAPPRPFDEVERSIMQQLATCPVSKSLTHDAGGSVPLDEVFLQVDPTALAAASIAQVHAGVLRDNTRVVIKVQHLGMEKVMAADLRNIGWVAKFLEGQLPFDLVPIVKEIQATIPLEFDFKREVWFMTNVKRSLEEHGFNQVKCPQPILDLCSDRLIVMERLDGVPFTQILHSRAPVALQRRIPEVVRALEALVDAYGQMLFIDGVFHADPHAGNLLLLSDGRLGLIDFGQSKVIDKEIRLKLARMIMALASNKEAEIARALINLGLKFEDVNGGVVSESRLALMARILFDTCYVQEATVSPMSEESLLRTTPLKAFNQSVWLVVRALVILRGLCYALKMDLSATAIWFPYAQAALAAAGDD</sequence>
<dbReference type="InterPro" id="IPR004147">
    <property type="entry name" value="ABC1_dom"/>
</dbReference>
<name>A0A2K1IS27_PHYPA</name>
<dbReference type="Proteomes" id="UP000006727">
    <property type="component" value="Chromosome 21"/>
</dbReference>
<dbReference type="STRING" id="3218.A0A2K1IS27"/>
<reference evidence="2 4" key="1">
    <citation type="journal article" date="2008" name="Science">
        <title>The Physcomitrella genome reveals evolutionary insights into the conquest of land by plants.</title>
        <authorList>
            <person name="Rensing S."/>
            <person name="Lang D."/>
            <person name="Zimmer A."/>
            <person name="Terry A."/>
            <person name="Salamov A."/>
            <person name="Shapiro H."/>
            <person name="Nishiyama T."/>
            <person name="Perroud P.-F."/>
            <person name="Lindquist E."/>
            <person name="Kamisugi Y."/>
            <person name="Tanahashi T."/>
            <person name="Sakakibara K."/>
            <person name="Fujita T."/>
            <person name="Oishi K."/>
            <person name="Shin-I T."/>
            <person name="Kuroki Y."/>
            <person name="Toyoda A."/>
            <person name="Suzuki Y."/>
            <person name="Hashimoto A."/>
            <person name="Yamaguchi K."/>
            <person name="Sugano A."/>
            <person name="Kohara Y."/>
            <person name="Fujiyama A."/>
            <person name="Anterola A."/>
            <person name="Aoki S."/>
            <person name="Ashton N."/>
            <person name="Barbazuk W.B."/>
            <person name="Barker E."/>
            <person name="Bennetzen J."/>
            <person name="Bezanilla M."/>
            <person name="Blankenship R."/>
            <person name="Cho S.H."/>
            <person name="Dutcher S."/>
            <person name="Estelle M."/>
            <person name="Fawcett J.A."/>
            <person name="Gundlach H."/>
            <person name="Hanada K."/>
            <person name="Heyl A."/>
            <person name="Hicks K.A."/>
            <person name="Hugh J."/>
            <person name="Lohr M."/>
            <person name="Mayer K."/>
            <person name="Melkozernov A."/>
            <person name="Murata T."/>
            <person name="Nelson D."/>
            <person name="Pils B."/>
            <person name="Prigge M."/>
            <person name="Reiss B."/>
            <person name="Renner T."/>
            <person name="Rombauts S."/>
            <person name="Rushton P."/>
            <person name="Sanderfoot A."/>
            <person name="Schween G."/>
            <person name="Shiu S.-H."/>
            <person name="Stueber K."/>
            <person name="Theodoulou F.L."/>
            <person name="Tu H."/>
            <person name="Van de Peer Y."/>
            <person name="Verrier P.J."/>
            <person name="Waters E."/>
            <person name="Wood A."/>
            <person name="Yang L."/>
            <person name="Cove D."/>
            <person name="Cuming A."/>
            <person name="Hasebe M."/>
            <person name="Lucas S."/>
            <person name="Mishler D.B."/>
            <person name="Reski R."/>
            <person name="Grigoriev I."/>
            <person name="Quatrano R.S."/>
            <person name="Boore J.L."/>
        </authorList>
    </citation>
    <scope>NUCLEOTIDE SEQUENCE [LARGE SCALE GENOMIC DNA]</scope>
    <source>
        <strain evidence="3 4">cv. Gransden 2004</strain>
    </source>
</reference>
<evidence type="ECO:0000313" key="3">
    <source>
        <dbReference type="EnsemblPlants" id="Pp3c21_14940V3.1"/>
    </source>
</evidence>
<dbReference type="PaxDb" id="3218-PP1S167_141V6.1"/>
<evidence type="ECO:0000259" key="1">
    <source>
        <dbReference type="Pfam" id="PF03109"/>
    </source>
</evidence>
<dbReference type="Gene3D" id="1.10.510.10">
    <property type="entry name" value="Transferase(Phosphotransferase) domain 1"/>
    <property type="match status" value="1"/>
</dbReference>
<dbReference type="EnsemblPlants" id="Pp3c21_14940V3.1">
    <property type="protein sequence ID" value="Pp3c21_14940V3.1"/>
    <property type="gene ID" value="Pp3c21_14940"/>
</dbReference>
<dbReference type="CDD" id="cd05121">
    <property type="entry name" value="ABC1_ADCK3-like"/>
    <property type="match status" value="1"/>
</dbReference>
<dbReference type="EMBL" id="ABEU02000021">
    <property type="protein sequence ID" value="PNR32074.1"/>
    <property type="molecule type" value="Genomic_DNA"/>
</dbReference>
<dbReference type="OMA" id="FDTRMDI"/>
<feature type="domain" description="ABC1 atypical kinase-like" evidence="1">
    <location>
        <begin position="319"/>
        <end position="544"/>
    </location>
</feature>
<reference evidence="3" key="3">
    <citation type="submission" date="2020-12" db="UniProtKB">
        <authorList>
            <consortium name="EnsemblPlants"/>
        </authorList>
    </citation>
    <scope>IDENTIFICATION</scope>
</reference>
<accession>A0A2K1IS27</accession>
<dbReference type="PANTHER" id="PTHR43173:SF24">
    <property type="entry name" value="ABC1 ATYPICAL KINASE-LIKE DOMAIN-CONTAINING PROTEIN"/>
    <property type="match status" value="1"/>
</dbReference>
<dbReference type="AlphaFoldDB" id="A0A2K1IS27"/>
<evidence type="ECO:0000313" key="2">
    <source>
        <dbReference type="EMBL" id="PNR32074.1"/>
    </source>
</evidence>
<proteinExistence type="predicted"/>
<dbReference type="GeneID" id="112274204"/>